<dbReference type="Gene3D" id="3.30.565.10">
    <property type="entry name" value="Histidine kinase-like ATPase, C-terminal domain"/>
    <property type="match status" value="1"/>
</dbReference>
<keyword evidence="8" id="KW-0808">Transferase</keyword>
<dbReference type="CDD" id="cd00130">
    <property type="entry name" value="PAS"/>
    <property type="match status" value="1"/>
</dbReference>
<evidence type="ECO:0000256" key="13">
    <source>
        <dbReference type="ARBA" id="ARBA00022991"/>
    </source>
</evidence>
<evidence type="ECO:0000256" key="3">
    <source>
        <dbReference type="ARBA" id="ARBA00022543"/>
    </source>
</evidence>
<dbReference type="InterPro" id="IPR013655">
    <property type="entry name" value="PAS_fold_3"/>
</dbReference>
<dbReference type="InterPro" id="IPR029016">
    <property type="entry name" value="GAF-like_dom_sf"/>
</dbReference>
<evidence type="ECO:0000256" key="12">
    <source>
        <dbReference type="ARBA" id="ARBA00022840"/>
    </source>
</evidence>
<dbReference type="InterPro" id="IPR003018">
    <property type="entry name" value="GAF"/>
</dbReference>
<dbReference type="InterPro" id="IPR035965">
    <property type="entry name" value="PAS-like_dom_sf"/>
</dbReference>
<dbReference type="PANTHER" id="PTHR41523">
    <property type="entry name" value="TWO-COMPONENT SYSTEM SENSOR PROTEIN"/>
    <property type="match status" value="1"/>
</dbReference>
<name>A0ABY5SYZ5_9SPHN</name>
<dbReference type="SMART" id="SM00086">
    <property type="entry name" value="PAC"/>
    <property type="match status" value="1"/>
</dbReference>
<dbReference type="InterPro" id="IPR000700">
    <property type="entry name" value="PAS-assoc_C"/>
</dbReference>
<dbReference type="Pfam" id="PF01590">
    <property type="entry name" value="GAF"/>
    <property type="match status" value="1"/>
</dbReference>
<dbReference type="Gene3D" id="3.30.450.20">
    <property type="entry name" value="PAS domain"/>
    <property type="match status" value="1"/>
</dbReference>
<evidence type="ECO:0000313" key="19">
    <source>
        <dbReference type="Proteomes" id="UP001065265"/>
    </source>
</evidence>
<dbReference type="SMART" id="SM00911">
    <property type="entry name" value="HWE_HK"/>
    <property type="match status" value="1"/>
</dbReference>
<dbReference type="InterPro" id="IPR011102">
    <property type="entry name" value="Sig_transdc_His_kinase_HWE"/>
</dbReference>
<gene>
    <name evidence="18" type="ORF">L1F33_01955</name>
</gene>
<keyword evidence="19" id="KW-1185">Reference proteome</keyword>
<evidence type="ECO:0000259" key="16">
    <source>
        <dbReference type="PROSITE" id="PS50112"/>
    </source>
</evidence>
<evidence type="ECO:0000256" key="2">
    <source>
        <dbReference type="ARBA" id="ARBA00012438"/>
    </source>
</evidence>
<dbReference type="EMBL" id="CP092471">
    <property type="protein sequence ID" value="UVI39752.1"/>
    <property type="molecule type" value="Genomic_DNA"/>
</dbReference>
<dbReference type="Gene3D" id="3.30.450.40">
    <property type="match status" value="1"/>
</dbReference>
<keyword evidence="13" id="KW-0157">Chromophore</keyword>
<protein>
    <recommendedName>
        <fullName evidence="2">histidine kinase</fullName>
        <ecNumber evidence="2">2.7.13.3</ecNumber>
    </recommendedName>
</protein>
<keyword evidence="14" id="KW-0843">Virulence</keyword>
<sequence>MFRTIRETWPRGQAPTAAFCGEDDRVRVMASFGFDDLESDDDLQRLVNFAARLCDAPIALVSLVETDRQRFLAREGFDAKETPRSTSFCATAMLQTGMLIVPDATQDERFAGFPIVTGPEHVRFYAGAPLVSAEGAPLGSLCVIDTEPRPGGLSDMQRDGLAVLADSVMSRFTQHRLDIAANYEIAEREKRLESIIDSVPGIAWSADRKANFDYFNARWKEVTGAEPPKIPADWRDFVHPEDFDETLEVFSQAVEKTTPFESEWRMRQSDGSYRWVLSRGVPIADGGKGSRWFGTLFDIDEQYKLSESRELLAGELSHRIKNIFAVVSGLVAIKARNHPEAHEFAEELGKTIKALGLAHDYVRPVEGRRGESLRDLLSDLVAPYQDGKGKRITVDGADSAIGHRAATPLALIFHELATNSAKYGALSCDDGRIAIELRETGSDELTIRWEEFSIPCDDVADEAHEGFGSRMLRLSVEGQLRGRFERTFSSEGLVCEIVVPKSALTS</sequence>
<dbReference type="Pfam" id="PF08447">
    <property type="entry name" value="PAS_3"/>
    <property type="match status" value="1"/>
</dbReference>
<dbReference type="SUPFAM" id="SSF55785">
    <property type="entry name" value="PYP-like sensor domain (PAS domain)"/>
    <property type="match status" value="1"/>
</dbReference>
<evidence type="ECO:0000313" key="18">
    <source>
        <dbReference type="EMBL" id="UVI39752.1"/>
    </source>
</evidence>
<keyword evidence="11" id="KW-0418">Kinase</keyword>
<dbReference type="PANTHER" id="PTHR41523:SF8">
    <property type="entry name" value="ETHYLENE RESPONSE SENSOR PROTEIN"/>
    <property type="match status" value="1"/>
</dbReference>
<keyword evidence="9" id="KW-0677">Repeat</keyword>
<accession>A0ABY5SYZ5</accession>
<dbReference type="SMART" id="SM00091">
    <property type="entry name" value="PAS"/>
    <property type="match status" value="1"/>
</dbReference>
<evidence type="ECO:0000256" key="15">
    <source>
        <dbReference type="ARBA" id="ARBA00023170"/>
    </source>
</evidence>
<dbReference type="PROSITE" id="PS50112">
    <property type="entry name" value="PAS"/>
    <property type="match status" value="1"/>
</dbReference>
<evidence type="ECO:0000256" key="14">
    <source>
        <dbReference type="ARBA" id="ARBA00023026"/>
    </source>
</evidence>
<dbReference type="RefSeq" id="WP_265559401.1">
    <property type="nucleotide sequence ID" value="NZ_CP092471.1"/>
</dbReference>
<keyword evidence="4" id="KW-0597">Phosphoprotein</keyword>
<keyword evidence="7" id="KW-0288">FMN</keyword>
<keyword evidence="12" id="KW-0067">ATP-binding</keyword>
<comment type="catalytic activity">
    <reaction evidence="1">
        <text>ATP + protein L-histidine = ADP + protein N-phospho-L-histidine.</text>
        <dbReference type="EC" id="2.7.13.3"/>
    </reaction>
</comment>
<feature type="domain" description="PAS" evidence="16">
    <location>
        <begin position="188"/>
        <end position="257"/>
    </location>
</feature>
<evidence type="ECO:0000256" key="11">
    <source>
        <dbReference type="ARBA" id="ARBA00022777"/>
    </source>
</evidence>
<evidence type="ECO:0000256" key="1">
    <source>
        <dbReference type="ARBA" id="ARBA00000085"/>
    </source>
</evidence>
<organism evidence="18 19">
    <name type="scientific">Qipengyuania spongiae</name>
    <dbReference type="NCBI Taxonomy" id="2909673"/>
    <lineage>
        <taxon>Bacteria</taxon>
        <taxon>Pseudomonadati</taxon>
        <taxon>Pseudomonadota</taxon>
        <taxon>Alphaproteobacteria</taxon>
        <taxon>Sphingomonadales</taxon>
        <taxon>Erythrobacteraceae</taxon>
        <taxon>Qipengyuania</taxon>
    </lineage>
</organism>
<dbReference type="SMART" id="SM00065">
    <property type="entry name" value="GAF"/>
    <property type="match status" value="1"/>
</dbReference>
<reference evidence="18" key="1">
    <citation type="submission" date="2022-02" db="EMBL/GenBank/DDBJ databases">
        <title>Qipengyuania spongiae sp. nov., isolated from marine sponge.</title>
        <authorList>
            <person name="Li Z."/>
            <person name="Zhang M."/>
        </authorList>
    </citation>
    <scope>NUCLEOTIDE SEQUENCE</scope>
    <source>
        <strain evidence="18">PHS-Z21</strain>
    </source>
</reference>
<dbReference type="PROSITE" id="PS50113">
    <property type="entry name" value="PAC"/>
    <property type="match status" value="1"/>
</dbReference>
<keyword evidence="5" id="KW-0716">Sensory transduction</keyword>
<dbReference type="InterPro" id="IPR001610">
    <property type="entry name" value="PAC"/>
</dbReference>
<evidence type="ECO:0000256" key="9">
    <source>
        <dbReference type="ARBA" id="ARBA00022737"/>
    </source>
</evidence>
<evidence type="ECO:0000256" key="8">
    <source>
        <dbReference type="ARBA" id="ARBA00022679"/>
    </source>
</evidence>
<keyword evidence="10" id="KW-0547">Nucleotide-binding</keyword>
<evidence type="ECO:0000256" key="4">
    <source>
        <dbReference type="ARBA" id="ARBA00022553"/>
    </source>
</evidence>
<dbReference type="Proteomes" id="UP001065265">
    <property type="component" value="Chromosome"/>
</dbReference>
<dbReference type="Pfam" id="PF07536">
    <property type="entry name" value="HWE_HK"/>
    <property type="match status" value="1"/>
</dbReference>
<evidence type="ECO:0000256" key="5">
    <source>
        <dbReference type="ARBA" id="ARBA00022606"/>
    </source>
</evidence>
<evidence type="ECO:0000259" key="17">
    <source>
        <dbReference type="PROSITE" id="PS50113"/>
    </source>
</evidence>
<proteinExistence type="predicted"/>
<keyword evidence="6" id="KW-0285">Flavoprotein</keyword>
<dbReference type="EC" id="2.7.13.3" evidence="2"/>
<evidence type="ECO:0000256" key="10">
    <source>
        <dbReference type="ARBA" id="ARBA00022741"/>
    </source>
</evidence>
<dbReference type="SUPFAM" id="SSF55781">
    <property type="entry name" value="GAF domain-like"/>
    <property type="match status" value="1"/>
</dbReference>
<evidence type="ECO:0000256" key="7">
    <source>
        <dbReference type="ARBA" id="ARBA00022643"/>
    </source>
</evidence>
<keyword evidence="15" id="KW-0675">Receptor</keyword>
<keyword evidence="3" id="KW-0600">Photoreceptor protein</keyword>
<dbReference type="InterPro" id="IPR036890">
    <property type="entry name" value="HATPase_C_sf"/>
</dbReference>
<dbReference type="InterPro" id="IPR000014">
    <property type="entry name" value="PAS"/>
</dbReference>
<feature type="domain" description="PAC" evidence="17">
    <location>
        <begin position="260"/>
        <end position="311"/>
    </location>
</feature>
<dbReference type="NCBIfam" id="TIGR00229">
    <property type="entry name" value="sensory_box"/>
    <property type="match status" value="1"/>
</dbReference>
<evidence type="ECO:0000256" key="6">
    <source>
        <dbReference type="ARBA" id="ARBA00022630"/>
    </source>
</evidence>